<gene>
    <name evidence="2" type="ORF">COY93_03530</name>
</gene>
<dbReference type="GO" id="GO:0016887">
    <property type="term" value="F:ATP hydrolysis activity"/>
    <property type="evidence" value="ECO:0007669"/>
    <property type="project" value="InterPro"/>
</dbReference>
<protein>
    <recommendedName>
        <fullName evidence="1">ABC transporter domain-containing protein</fullName>
    </recommendedName>
</protein>
<dbReference type="AlphaFoldDB" id="A0A2M7QAA1"/>
<dbReference type="GO" id="GO:0022857">
    <property type="term" value="F:transmembrane transporter activity"/>
    <property type="evidence" value="ECO:0007669"/>
    <property type="project" value="TreeGrafter"/>
</dbReference>
<name>A0A2M7QAA1_9BACT</name>
<accession>A0A2M7QAA1</accession>
<proteinExistence type="predicted"/>
<dbReference type="Gene3D" id="3.40.50.300">
    <property type="entry name" value="P-loop containing nucleotide triphosphate hydrolases"/>
    <property type="match status" value="1"/>
</dbReference>
<dbReference type="PANTHER" id="PTHR24220">
    <property type="entry name" value="IMPORT ATP-BINDING PROTEIN"/>
    <property type="match status" value="1"/>
</dbReference>
<dbReference type="InterPro" id="IPR003439">
    <property type="entry name" value="ABC_transporter-like_ATP-bd"/>
</dbReference>
<dbReference type="SUPFAM" id="SSF52540">
    <property type="entry name" value="P-loop containing nucleoside triphosphate hydrolases"/>
    <property type="match status" value="1"/>
</dbReference>
<comment type="caution">
    <text evidence="2">The sequence shown here is derived from an EMBL/GenBank/DDBJ whole genome shotgun (WGS) entry which is preliminary data.</text>
</comment>
<sequence length="301" mass="34572">MFIWPHLSLRGNIELPIRTDGTLKEKRDYLENLYEMFGMGEFVDRFPNEASIGQRQRTALVRALALKPKYLLLDEITSALDVEQSEMILSHLADVKKMGVGVLMVAHDIGFAMSNVDSVYFMEGGRIVKHGKPYEFLLESKNERIRNFIDLASLGSSQVRTYSGQEEFQAYHLSLLNRLPENSTITIIGGLGAIWYAPMGDSYRIYDELRIKKNIGWDMLMYEYGEEDRRLVKSNPKLNRFHVLSKGMKNMADININSDGTVVLQVFDSVPTVIEIKSQILADSYFHYYKDMLRNSKKFLG</sequence>
<dbReference type="InterPro" id="IPR015854">
    <property type="entry name" value="ABC_transpr_LolD-like"/>
</dbReference>
<evidence type="ECO:0000259" key="1">
    <source>
        <dbReference type="Pfam" id="PF00005"/>
    </source>
</evidence>
<dbReference type="EMBL" id="PFLC01000047">
    <property type="protein sequence ID" value="PIY62213.1"/>
    <property type="molecule type" value="Genomic_DNA"/>
</dbReference>
<reference evidence="3" key="1">
    <citation type="submission" date="2017-09" db="EMBL/GenBank/DDBJ databases">
        <title>Depth-based differentiation of microbial function through sediment-hosted aquifers and enrichment of novel symbionts in the deep terrestrial subsurface.</title>
        <authorList>
            <person name="Probst A.J."/>
            <person name="Ladd B."/>
            <person name="Jarett J.K."/>
            <person name="Geller-Mcgrath D.E."/>
            <person name="Sieber C.M.K."/>
            <person name="Emerson J.B."/>
            <person name="Anantharaman K."/>
            <person name="Thomas B.C."/>
            <person name="Malmstrom R."/>
            <person name="Stieglmeier M."/>
            <person name="Klingl A."/>
            <person name="Woyke T."/>
            <person name="Ryan C.M."/>
            <person name="Banfield J.F."/>
        </authorList>
    </citation>
    <scope>NUCLEOTIDE SEQUENCE [LARGE SCALE GENOMIC DNA]</scope>
</reference>
<dbReference type="GO" id="GO:0005886">
    <property type="term" value="C:plasma membrane"/>
    <property type="evidence" value="ECO:0007669"/>
    <property type="project" value="TreeGrafter"/>
</dbReference>
<organism evidence="2 3">
    <name type="scientific">Candidatus Uhrbacteria bacterium CG_4_10_14_0_8_um_filter_58_22</name>
    <dbReference type="NCBI Taxonomy" id="1975029"/>
    <lineage>
        <taxon>Bacteria</taxon>
        <taxon>Candidatus Uhriibacteriota</taxon>
    </lineage>
</organism>
<evidence type="ECO:0000313" key="2">
    <source>
        <dbReference type="EMBL" id="PIY62213.1"/>
    </source>
</evidence>
<dbReference type="GO" id="GO:0005524">
    <property type="term" value="F:ATP binding"/>
    <property type="evidence" value="ECO:0007669"/>
    <property type="project" value="InterPro"/>
</dbReference>
<dbReference type="InterPro" id="IPR027417">
    <property type="entry name" value="P-loop_NTPase"/>
</dbReference>
<feature type="domain" description="ABC transporter" evidence="1">
    <location>
        <begin position="3"/>
        <end position="78"/>
    </location>
</feature>
<dbReference type="Pfam" id="PF00005">
    <property type="entry name" value="ABC_tran"/>
    <property type="match status" value="1"/>
</dbReference>
<dbReference type="Proteomes" id="UP000230973">
    <property type="component" value="Unassembled WGS sequence"/>
</dbReference>
<evidence type="ECO:0000313" key="3">
    <source>
        <dbReference type="Proteomes" id="UP000230973"/>
    </source>
</evidence>